<sequence>RRRKSSKLQEQQRGGNGEGTARRGRGSRHRVAKASRKYGRKVYSDEEKEERRKRGLNTKKSHEEKKRKCRGETRFTKRKKSEQAEKKRDVGKIKRER</sequence>
<feature type="compositionally biased region" description="Basic residues" evidence="1">
    <location>
        <begin position="22"/>
        <end position="40"/>
    </location>
</feature>
<feature type="non-terminal residue" evidence="2">
    <location>
        <position position="1"/>
    </location>
</feature>
<dbReference type="EMBL" id="KQ422659">
    <property type="protein sequence ID" value="KOF74474.1"/>
    <property type="molecule type" value="Genomic_DNA"/>
</dbReference>
<feature type="region of interest" description="Disordered" evidence="1">
    <location>
        <begin position="1"/>
        <end position="97"/>
    </location>
</feature>
<accession>A0A0L8GC90</accession>
<proteinExistence type="predicted"/>
<protein>
    <submittedName>
        <fullName evidence="2">Uncharacterized protein</fullName>
    </submittedName>
</protein>
<evidence type="ECO:0000256" key="1">
    <source>
        <dbReference type="SAM" id="MobiDB-lite"/>
    </source>
</evidence>
<feature type="compositionally biased region" description="Basic and acidic residues" evidence="1">
    <location>
        <begin position="42"/>
        <end position="52"/>
    </location>
</feature>
<reference evidence="2" key="1">
    <citation type="submission" date="2015-07" db="EMBL/GenBank/DDBJ databases">
        <title>MeaNS - Measles Nucleotide Surveillance Program.</title>
        <authorList>
            <person name="Tran T."/>
            <person name="Druce J."/>
        </authorList>
    </citation>
    <scope>NUCLEOTIDE SEQUENCE</scope>
    <source>
        <strain evidence="2">UCB-OBI-ISO-001</strain>
        <tissue evidence="2">Gonad</tissue>
    </source>
</reference>
<feature type="compositionally biased region" description="Basic and acidic residues" evidence="1">
    <location>
        <begin position="60"/>
        <end position="97"/>
    </location>
</feature>
<gene>
    <name evidence="2" type="ORF">OCBIM_22036156mg</name>
</gene>
<name>A0A0L8GC90_OCTBM</name>
<evidence type="ECO:0000313" key="2">
    <source>
        <dbReference type="EMBL" id="KOF74474.1"/>
    </source>
</evidence>
<organism evidence="2">
    <name type="scientific">Octopus bimaculoides</name>
    <name type="common">California two-spotted octopus</name>
    <dbReference type="NCBI Taxonomy" id="37653"/>
    <lineage>
        <taxon>Eukaryota</taxon>
        <taxon>Metazoa</taxon>
        <taxon>Spiralia</taxon>
        <taxon>Lophotrochozoa</taxon>
        <taxon>Mollusca</taxon>
        <taxon>Cephalopoda</taxon>
        <taxon>Coleoidea</taxon>
        <taxon>Octopodiformes</taxon>
        <taxon>Octopoda</taxon>
        <taxon>Incirrata</taxon>
        <taxon>Octopodidae</taxon>
        <taxon>Octopus</taxon>
    </lineage>
</organism>
<feature type="non-terminal residue" evidence="2">
    <location>
        <position position="97"/>
    </location>
</feature>
<dbReference type="AlphaFoldDB" id="A0A0L8GC90"/>